<dbReference type="Ensembl" id="ENSKMAT00000028955.1">
    <property type="protein sequence ID" value="ENSKMAP00000028596.1"/>
    <property type="gene ID" value="ENSKMAG00000021175.1"/>
</dbReference>
<dbReference type="InterPro" id="IPR029055">
    <property type="entry name" value="Ntn_hydrolases_N"/>
</dbReference>
<dbReference type="AlphaFoldDB" id="A0A3Q3BGQ7"/>
<feature type="binding site" evidence="3">
    <location>
        <position position="438"/>
    </location>
    <ligand>
        <name>L-glutamate</name>
        <dbReference type="ChEBI" id="CHEBI:29985"/>
    </ligand>
</feature>
<feature type="transmembrane region" description="Helical" evidence="5">
    <location>
        <begin position="294"/>
        <end position="314"/>
    </location>
</feature>
<proteinExistence type="inferred from homology"/>
<organism evidence="6 7">
    <name type="scientific">Kryptolebias marmoratus</name>
    <name type="common">Mangrove killifish</name>
    <name type="synonym">Rivulus marmoratus</name>
    <dbReference type="NCBI Taxonomy" id="37003"/>
    <lineage>
        <taxon>Eukaryota</taxon>
        <taxon>Metazoa</taxon>
        <taxon>Chordata</taxon>
        <taxon>Craniata</taxon>
        <taxon>Vertebrata</taxon>
        <taxon>Euteleostomi</taxon>
        <taxon>Actinopterygii</taxon>
        <taxon>Neopterygii</taxon>
        <taxon>Teleostei</taxon>
        <taxon>Neoteleostei</taxon>
        <taxon>Acanthomorphata</taxon>
        <taxon>Ovalentaria</taxon>
        <taxon>Atherinomorphae</taxon>
        <taxon>Cyprinodontiformes</taxon>
        <taxon>Rivulidae</taxon>
        <taxon>Kryptolebias</taxon>
    </lineage>
</organism>
<evidence type="ECO:0000256" key="4">
    <source>
        <dbReference type="SAM" id="MobiDB-lite"/>
    </source>
</evidence>
<comment type="similarity">
    <text evidence="1">Belongs to the gamma-glutamyltransferase family.</text>
</comment>
<dbReference type="SUPFAM" id="SSF56235">
    <property type="entry name" value="N-terminal nucleophile aminohydrolases (Ntn hydrolases)"/>
    <property type="match status" value="1"/>
</dbReference>
<feature type="transmembrane region" description="Helical" evidence="5">
    <location>
        <begin position="68"/>
        <end position="87"/>
    </location>
</feature>
<dbReference type="InterPro" id="IPR000101">
    <property type="entry name" value="GGT_peptidase"/>
</dbReference>
<keyword evidence="7" id="KW-1185">Reference proteome</keyword>
<dbReference type="Proteomes" id="UP000264800">
    <property type="component" value="Unplaced"/>
</dbReference>
<keyword evidence="5" id="KW-0472">Membrane</keyword>
<dbReference type="Gene3D" id="3.60.20.40">
    <property type="match status" value="1"/>
</dbReference>
<dbReference type="GeneTree" id="ENSGT00940000156917"/>
<dbReference type="PANTHER" id="PTHR11686">
    <property type="entry name" value="GAMMA GLUTAMYL TRANSPEPTIDASE"/>
    <property type="match status" value="1"/>
</dbReference>
<dbReference type="GO" id="GO:0006751">
    <property type="term" value="P:glutathione catabolic process"/>
    <property type="evidence" value="ECO:0007669"/>
    <property type="project" value="InterPro"/>
</dbReference>
<feature type="region of interest" description="Disordered" evidence="4">
    <location>
        <begin position="1"/>
        <end position="30"/>
    </location>
</feature>
<keyword evidence="5" id="KW-0812">Transmembrane</keyword>
<feature type="active site" description="Nucleophile" evidence="2">
    <location>
        <position position="401"/>
    </location>
</feature>
<protein>
    <submittedName>
        <fullName evidence="6">Glutathione hydrolase 7-like</fullName>
    </submittedName>
</protein>
<name>A0A3Q3BGQ7_KRYMA</name>
<dbReference type="PRINTS" id="PR01210">
    <property type="entry name" value="GGTRANSPTASE"/>
</dbReference>
<keyword evidence="5" id="KW-1133">Transmembrane helix</keyword>
<evidence type="ECO:0000256" key="1">
    <source>
        <dbReference type="ARBA" id="ARBA00009381"/>
    </source>
</evidence>
<dbReference type="STRING" id="37003.ENSKMAP00000028596"/>
<evidence type="ECO:0000256" key="3">
    <source>
        <dbReference type="PIRSR" id="PIRSR600101-2"/>
    </source>
</evidence>
<evidence type="ECO:0000313" key="6">
    <source>
        <dbReference type="Ensembl" id="ENSKMAP00000028596.1"/>
    </source>
</evidence>
<dbReference type="GO" id="GO:0036374">
    <property type="term" value="F:glutathione hydrolase activity"/>
    <property type="evidence" value="ECO:0007669"/>
    <property type="project" value="InterPro"/>
</dbReference>
<evidence type="ECO:0000256" key="5">
    <source>
        <dbReference type="SAM" id="Phobius"/>
    </source>
</evidence>
<dbReference type="PANTHER" id="PTHR11686:SF54">
    <property type="entry name" value="GLUTATHIONE HYDROLASE 7"/>
    <property type="match status" value="1"/>
</dbReference>
<sequence length="513" mass="56065">CAAPALRPVDLPPPRGPRTGRSNNTCPAMPSNARILNELTSGSSDLLDQSSSKLKETDEDRCGRDHPVHVYAFSIILAVGVTIALFADPVSIKGVVSDHELCTVLSEKVLRDGGSSVDAAIAGTLCLGVVHPHVSGVGGGGVMLIHKIRQNETRVINFQGSAPNGLREEMLQNASEIKAGLLVGVPGMLMGLHHAHSLYGRFSWENVVSRAAAVAREGFNVSQSLGEQLVGRFRDLFIPNGQPLSPGSYLRMPGVAEVLQAGLFSFYHGNVSQELEDEVIHTNSFFSSTRLEKYIHLLYTIIYNISLLVLEFIIQVPSLPSVGAALIAALNLLESLHLGENNVTENKTYHWINEVLHVHTDTAKSGIFKMYNHTEVLRQKMDFQSSDYNSTVYSPLTELLTSQIVVMGPDDLVVSLNRPFGSRIVTRSGVILNSLVVDFFWPNQSRGQPLTNKPGKRPLSFLMPSMIVPAWSRCGTYMALSSSGGPNRLSEITQMLDSPHGLLVWKYDIMFSR</sequence>
<feature type="binding site" evidence="3">
    <location>
        <position position="485"/>
    </location>
    <ligand>
        <name>L-glutamate</name>
        <dbReference type="ChEBI" id="CHEBI:29985"/>
    </ligand>
</feature>
<dbReference type="GO" id="GO:0005886">
    <property type="term" value="C:plasma membrane"/>
    <property type="evidence" value="ECO:0007669"/>
    <property type="project" value="TreeGrafter"/>
</dbReference>
<reference evidence="6" key="1">
    <citation type="submission" date="2025-08" db="UniProtKB">
        <authorList>
            <consortium name="Ensembl"/>
        </authorList>
    </citation>
    <scope>IDENTIFICATION</scope>
</reference>
<accession>A0A3Q3BGQ7</accession>
<evidence type="ECO:0000313" key="7">
    <source>
        <dbReference type="Proteomes" id="UP000264800"/>
    </source>
</evidence>
<dbReference type="Pfam" id="PF01019">
    <property type="entry name" value="G_glu_transpept"/>
    <property type="match status" value="1"/>
</dbReference>
<evidence type="ECO:0000256" key="2">
    <source>
        <dbReference type="PIRSR" id="PIRSR600101-1"/>
    </source>
</evidence>
<reference evidence="6" key="2">
    <citation type="submission" date="2025-09" db="UniProtKB">
        <authorList>
            <consortium name="Ensembl"/>
        </authorList>
    </citation>
    <scope>IDENTIFICATION</scope>
</reference>
<dbReference type="InterPro" id="IPR043137">
    <property type="entry name" value="GGT_ssub_C"/>
</dbReference>